<dbReference type="PROSITE" id="PS51462">
    <property type="entry name" value="NUDIX"/>
    <property type="match status" value="1"/>
</dbReference>
<name>A0A3B0AW52_9ACTN</name>
<keyword evidence="8" id="KW-1185">Reference proteome</keyword>
<dbReference type="InterPro" id="IPR057170">
    <property type="entry name" value="DUF7848"/>
</dbReference>
<sequence>MSRVFRFVPYTITQDEAVCPEYIAECVAGDEEECGAHSGRFVDRGDVEAWMFGHARDSGHRPFRRTFTDFADVGQDQAGEEGRDRGERAGGVTIAHGFPVTAYVLIMDRLGRMLLVHPAKADGPWHLPGGIVEPGESPLDAVRREVREELGLTFDTHIWQFLAVEWLQAARPERRDRLSFLFTGPRLYSSDDGHIVLQREELDAWRWEYTGSALELLHPRLSARVARALRTHRTHRAHPVSYLEARNEEATP</sequence>
<dbReference type="InterPro" id="IPR000086">
    <property type="entry name" value="NUDIX_hydrolase_dom"/>
</dbReference>
<dbReference type="RefSeq" id="WP_120758362.1">
    <property type="nucleotide sequence ID" value="NZ_RBAM01000014.1"/>
</dbReference>
<comment type="caution">
    <text evidence="7">The sequence shown here is derived from an EMBL/GenBank/DDBJ whole genome shotgun (WGS) entry which is preliminary data.</text>
</comment>
<gene>
    <name evidence="7" type="ORF">D7231_28065</name>
</gene>
<keyword evidence="4" id="KW-0460">Magnesium</keyword>
<protein>
    <submittedName>
        <fullName evidence="7">NUDIX hydrolase</fullName>
    </submittedName>
</protein>
<dbReference type="InterPro" id="IPR015797">
    <property type="entry name" value="NUDIX_hydrolase-like_dom_sf"/>
</dbReference>
<dbReference type="Proteomes" id="UP000270343">
    <property type="component" value="Unassembled WGS sequence"/>
</dbReference>
<dbReference type="InterPro" id="IPR020084">
    <property type="entry name" value="NUDIX_hydrolase_CS"/>
</dbReference>
<accession>A0A3B0AW52</accession>
<dbReference type="Pfam" id="PF25232">
    <property type="entry name" value="DUF7848"/>
    <property type="match status" value="1"/>
</dbReference>
<reference evidence="7 8" key="1">
    <citation type="journal article" date="2015" name="Antonie Van Leeuwenhoek">
        <title>Streptomyces klenkii sp. nov., isolated from deep marine sediment.</title>
        <authorList>
            <person name="Veyisoglu A."/>
            <person name="Sahin N."/>
        </authorList>
    </citation>
    <scope>NUCLEOTIDE SEQUENCE [LARGE SCALE GENOMIC DNA]</scope>
    <source>
        <strain evidence="7 8">KCTC 29202</strain>
    </source>
</reference>
<dbReference type="PRINTS" id="PR00502">
    <property type="entry name" value="NUDIXFAMILY"/>
</dbReference>
<dbReference type="EMBL" id="RBAM01000014">
    <property type="protein sequence ID" value="RKN64494.1"/>
    <property type="molecule type" value="Genomic_DNA"/>
</dbReference>
<evidence type="ECO:0000256" key="4">
    <source>
        <dbReference type="ARBA" id="ARBA00022842"/>
    </source>
</evidence>
<evidence type="ECO:0000256" key="2">
    <source>
        <dbReference type="ARBA" id="ARBA00005582"/>
    </source>
</evidence>
<feature type="domain" description="Nudix hydrolase" evidence="6">
    <location>
        <begin position="97"/>
        <end position="230"/>
    </location>
</feature>
<evidence type="ECO:0000256" key="3">
    <source>
        <dbReference type="ARBA" id="ARBA00022801"/>
    </source>
</evidence>
<evidence type="ECO:0000259" key="6">
    <source>
        <dbReference type="PROSITE" id="PS51462"/>
    </source>
</evidence>
<dbReference type="GO" id="GO:0016787">
    <property type="term" value="F:hydrolase activity"/>
    <property type="evidence" value="ECO:0007669"/>
    <property type="project" value="UniProtKB-KW"/>
</dbReference>
<dbReference type="SUPFAM" id="SSF55811">
    <property type="entry name" value="Nudix"/>
    <property type="match status" value="1"/>
</dbReference>
<dbReference type="Pfam" id="PF00293">
    <property type="entry name" value="NUDIX"/>
    <property type="match status" value="1"/>
</dbReference>
<evidence type="ECO:0000256" key="5">
    <source>
        <dbReference type="RuleBase" id="RU003476"/>
    </source>
</evidence>
<evidence type="ECO:0000256" key="1">
    <source>
        <dbReference type="ARBA" id="ARBA00001946"/>
    </source>
</evidence>
<dbReference type="InterPro" id="IPR020476">
    <property type="entry name" value="Nudix_hydrolase"/>
</dbReference>
<proteinExistence type="inferred from homology"/>
<dbReference type="Gene3D" id="3.90.79.10">
    <property type="entry name" value="Nucleoside Triphosphate Pyrophosphohydrolase"/>
    <property type="match status" value="1"/>
</dbReference>
<dbReference type="PANTHER" id="PTHR43046:SF12">
    <property type="entry name" value="GDP-MANNOSE MANNOSYL HYDROLASE"/>
    <property type="match status" value="1"/>
</dbReference>
<organism evidence="7 8">
    <name type="scientific">Streptomyces klenkii</name>
    <dbReference type="NCBI Taxonomy" id="1420899"/>
    <lineage>
        <taxon>Bacteria</taxon>
        <taxon>Bacillati</taxon>
        <taxon>Actinomycetota</taxon>
        <taxon>Actinomycetes</taxon>
        <taxon>Kitasatosporales</taxon>
        <taxon>Streptomycetaceae</taxon>
        <taxon>Streptomyces</taxon>
    </lineage>
</organism>
<comment type="similarity">
    <text evidence="2 5">Belongs to the Nudix hydrolase family.</text>
</comment>
<keyword evidence="3 5" id="KW-0378">Hydrolase</keyword>
<dbReference type="OrthoDB" id="4247482at2"/>
<evidence type="ECO:0000313" key="8">
    <source>
        <dbReference type="Proteomes" id="UP000270343"/>
    </source>
</evidence>
<dbReference type="PANTHER" id="PTHR43046">
    <property type="entry name" value="GDP-MANNOSE MANNOSYL HYDROLASE"/>
    <property type="match status" value="1"/>
</dbReference>
<comment type="cofactor">
    <cofactor evidence="1">
        <name>Mg(2+)</name>
        <dbReference type="ChEBI" id="CHEBI:18420"/>
    </cofactor>
</comment>
<dbReference type="AlphaFoldDB" id="A0A3B0AW52"/>
<evidence type="ECO:0000313" key="7">
    <source>
        <dbReference type="EMBL" id="RKN64494.1"/>
    </source>
</evidence>
<dbReference type="CDD" id="cd18876">
    <property type="entry name" value="NUDIX_Hydrolase"/>
    <property type="match status" value="1"/>
</dbReference>
<dbReference type="PROSITE" id="PS00893">
    <property type="entry name" value="NUDIX_BOX"/>
    <property type="match status" value="1"/>
</dbReference>